<reference evidence="1 2" key="1">
    <citation type="journal article" date="2011" name="PLoS Pathog.">
        <title>Dynamic evolution of pathogenicity revealed by sequencing and comparative genomics of 19 Pseudomonas syringae isolates.</title>
        <authorList>
            <person name="Baltrus D.A."/>
            <person name="Nishimura M.T."/>
            <person name="Romanchuk A."/>
            <person name="Chang J.H."/>
            <person name="Mukhtar M.S."/>
            <person name="Cherkis K."/>
            <person name="Roach J."/>
            <person name="Grant S.R."/>
            <person name="Jones C.D."/>
            <person name="Dangl J.L."/>
        </authorList>
    </citation>
    <scope>NUCLEOTIDE SEQUENCE [LARGE SCALE GENOMIC DNA]</scope>
    <source>
        <strain evidence="1 2">M301315</strain>
    </source>
</reference>
<dbReference type="InterPro" id="IPR059220">
    <property type="entry name" value="AbiEi"/>
</dbReference>
<dbReference type="NCBIfam" id="NF047376">
    <property type="entry name" value="TAA_AbiEi"/>
    <property type="match status" value="1"/>
</dbReference>
<dbReference type="RefSeq" id="WP_005742287.1">
    <property type="nucleotide sequence ID" value="NZ_CP031226.1"/>
</dbReference>
<dbReference type="GeneID" id="39474067"/>
<dbReference type="EMBL" id="CP031226">
    <property type="protein sequence ID" value="AXH59515.1"/>
    <property type="molecule type" value="Genomic_DNA"/>
</dbReference>
<keyword evidence="1" id="KW-0614">Plasmid</keyword>
<name>A0AAD0PUC6_PSEAV</name>
<evidence type="ECO:0008006" key="3">
    <source>
        <dbReference type="Google" id="ProtNLM"/>
    </source>
</evidence>
<evidence type="ECO:0000313" key="1">
    <source>
        <dbReference type="EMBL" id="AXH59515.1"/>
    </source>
</evidence>
<sequence>MKRTLLIAKCKELAQAGVWCIPESTLMACLGYPARGYFRVAMTRHCKAGLIERLGPKLYANPFLAPPAFALYRLANFLRPNEDFYLSVESVLSEHGWISQIPFCLTFVTVGPSYRYSTPLGDIDFVHTEESTAAWADHLTRNQQRQIWEATPEKALIDLRRYARNLDLVLPEEDRE</sequence>
<dbReference type="AlphaFoldDB" id="A0AAD0PUC6"/>
<organism evidence="1 2">
    <name type="scientific">Pseudomonas amygdali pv. lachrymans str. M301315</name>
    <dbReference type="NCBI Taxonomy" id="629260"/>
    <lineage>
        <taxon>Bacteria</taxon>
        <taxon>Pseudomonadati</taxon>
        <taxon>Pseudomonadota</taxon>
        <taxon>Gammaproteobacteria</taxon>
        <taxon>Pseudomonadales</taxon>
        <taxon>Pseudomonadaceae</taxon>
        <taxon>Pseudomonas</taxon>
        <taxon>Pseudomonas amygdali</taxon>
    </lineage>
</organism>
<dbReference type="Proteomes" id="UP000006426">
    <property type="component" value="Plasmid pmppla107"/>
</dbReference>
<proteinExistence type="predicted"/>
<gene>
    <name evidence="1" type="ORF">PLA107_030270</name>
</gene>
<accession>A0AAD0PUC6</accession>
<geneLocation type="plasmid" evidence="2">
    <name>pmppla107</name>
</geneLocation>
<protein>
    <recommendedName>
        <fullName evidence="3">Transcriptional regulator, AbiEi antitoxin, Type IV TA system</fullName>
    </recommendedName>
</protein>
<evidence type="ECO:0000313" key="2">
    <source>
        <dbReference type="Proteomes" id="UP000006426"/>
    </source>
</evidence>